<dbReference type="InterPro" id="IPR013780">
    <property type="entry name" value="Glyco_hydro_b"/>
</dbReference>
<feature type="non-terminal residue" evidence="1">
    <location>
        <position position="1"/>
    </location>
</feature>
<dbReference type="EMBL" id="MJFZ01001397">
    <property type="protein sequence ID" value="RAW22188.1"/>
    <property type="molecule type" value="Genomic_DNA"/>
</dbReference>
<gene>
    <name evidence="1" type="ORF">PC110_g21368</name>
</gene>
<dbReference type="AlphaFoldDB" id="A0A329RFX9"/>
<dbReference type="STRING" id="29920.A0A329RFX9"/>
<organism evidence="1 2">
    <name type="scientific">Phytophthora cactorum</name>
    <dbReference type="NCBI Taxonomy" id="29920"/>
    <lineage>
        <taxon>Eukaryota</taxon>
        <taxon>Sar</taxon>
        <taxon>Stramenopiles</taxon>
        <taxon>Oomycota</taxon>
        <taxon>Peronosporomycetes</taxon>
        <taxon>Peronosporales</taxon>
        <taxon>Peronosporaceae</taxon>
        <taxon>Phytophthora</taxon>
    </lineage>
</organism>
<comment type="caution">
    <text evidence="1">The sequence shown here is derived from an EMBL/GenBank/DDBJ whole genome shotgun (WGS) entry which is preliminary data.</text>
</comment>
<sequence length="81" mass="9066">VEVYLPPLQVNSQGTAVNSTAFTYKHLWSGEEYVPGQTVTVDAPWGKPGVFMRWPVTEKEGLQLQQLWEFVVAENATTLEA</sequence>
<proteinExistence type="predicted"/>
<evidence type="ECO:0000313" key="1">
    <source>
        <dbReference type="EMBL" id="RAW22188.1"/>
    </source>
</evidence>
<reference evidence="1 2" key="1">
    <citation type="submission" date="2018-01" db="EMBL/GenBank/DDBJ databases">
        <title>Draft genome of the strawberry crown rot pathogen Phytophthora cactorum.</title>
        <authorList>
            <person name="Armitage A.D."/>
            <person name="Lysoe E."/>
            <person name="Nellist C.F."/>
            <person name="Harrison R.J."/>
            <person name="Brurberg M.B."/>
        </authorList>
    </citation>
    <scope>NUCLEOTIDE SEQUENCE [LARGE SCALE GENOMIC DNA]</scope>
    <source>
        <strain evidence="1 2">10300</strain>
    </source>
</reference>
<keyword evidence="2" id="KW-1185">Reference proteome</keyword>
<dbReference type="Gene3D" id="2.60.40.1180">
    <property type="entry name" value="Golgi alpha-mannosidase II"/>
    <property type="match status" value="1"/>
</dbReference>
<name>A0A329RFX9_9STRA</name>
<protein>
    <submittedName>
        <fullName evidence="1">Uncharacterized protein</fullName>
    </submittedName>
</protein>
<evidence type="ECO:0000313" key="2">
    <source>
        <dbReference type="Proteomes" id="UP000251314"/>
    </source>
</evidence>
<dbReference type="Proteomes" id="UP000251314">
    <property type="component" value="Unassembled WGS sequence"/>
</dbReference>
<accession>A0A329RFX9</accession>
<dbReference type="VEuPathDB" id="FungiDB:PC110_g21368"/>